<evidence type="ECO:0000313" key="2">
    <source>
        <dbReference type="EMBL" id="KAJ8909704.1"/>
    </source>
</evidence>
<organism evidence="2 3">
    <name type="scientific">Exocentrus adspersus</name>
    <dbReference type="NCBI Taxonomy" id="1586481"/>
    <lineage>
        <taxon>Eukaryota</taxon>
        <taxon>Metazoa</taxon>
        <taxon>Ecdysozoa</taxon>
        <taxon>Arthropoda</taxon>
        <taxon>Hexapoda</taxon>
        <taxon>Insecta</taxon>
        <taxon>Pterygota</taxon>
        <taxon>Neoptera</taxon>
        <taxon>Endopterygota</taxon>
        <taxon>Coleoptera</taxon>
        <taxon>Polyphaga</taxon>
        <taxon>Cucujiformia</taxon>
        <taxon>Chrysomeloidea</taxon>
        <taxon>Cerambycidae</taxon>
        <taxon>Lamiinae</taxon>
        <taxon>Acanthocinini</taxon>
        <taxon>Exocentrus</taxon>
    </lineage>
</organism>
<accession>A0AAV8V6E3</accession>
<evidence type="ECO:0000256" key="1">
    <source>
        <dbReference type="ARBA" id="ARBA00023172"/>
    </source>
</evidence>
<dbReference type="Gene3D" id="1.10.443.10">
    <property type="entry name" value="Intergrase catalytic core"/>
    <property type="match status" value="1"/>
</dbReference>
<keyword evidence="3" id="KW-1185">Reference proteome</keyword>
<dbReference type="GO" id="GO:0015074">
    <property type="term" value="P:DNA integration"/>
    <property type="evidence" value="ECO:0007669"/>
    <property type="project" value="InterPro"/>
</dbReference>
<protein>
    <recommendedName>
        <fullName evidence="4">Tyr recombinase domain-containing protein</fullName>
    </recommendedName>
</protein>
<dbReference type="Proteomes" id="UP001159042">
    <property type="component" value="Unassembled WGS sequence"/>
</dbReference>
<dbReference type="GO" id="GO:0003677">
    <property type="term" value="F:DNA binding"/>
    <property type="evidence" value="ECO:0007669"/>
    <property type="project" value="InterPro"/>
</dbReference>
<dbReference type="GO" id="GO:0006310">
    <property type="term" value="P:DNA recombination"/>
    <property type="evidence" value="ECO:0007669"/>
    <property type="project" value="UniProtKB-KW"/>
</dbReference>
<dbReference type="SUPFAM" id="SSF56349">
    <property type="entry name" value="DNA breaking-rejoining enzymes"/>
    <property type="match status" value="1"/>
</dbReference>
<keyword evidence="1" id="KW-0233">DNA recombination</keyword>
<dbReference type="InterPro" id="IPR013762">
    <property type="entry name" value="Integrase-like_cat_sf"/>
</dbReference>
<gene>
    <name evidence="2" type="ORF">NQ315_014703</name>
</gene>
<reference evidence="2 3" key="1">
    <citation type="journal article" date="2023" name="Insect Mol. Biol.">
        <title>Genome sequencing provides insights into the evolution of gene families encoding plant cell wall-degrading enzymes in longhorned beetles.</title>
        <authorList>
            <person name="Shin N.R."/>
            <person name="Okamura Y."/>
            <person name="Kirsch R."/>
            <person name="Pauchet Y."/>
        </authorList>
    </citation>
    <scope>NUCLEOTIDE SEQUENCE [LARGE SCALE GENOMIC DNA]</scope>
    <source>
        <strain evidence="2">EAD_L_NR</strain>
    </source>
</reference>
<evidence type="ECO:0008006" key="4">
    <source>
        <dbReference type="Google" id="ProtNLM"/>
    </source>
</evidence>
<dbReference type="AlphaFoldDB" id="A0AAV8V6E3"/>
<comment type="caution">
    <text evidence="2">The sequence shown here is derived from an EMBL/GenBank/DDBJ whole genome shotgun (WGS) entry which is preliminary data.</text>
</comment>
<name>A0AAV8V6E3_9CUCU</name>
<dbReference type="InterPro" id="IPR011010">
    <property type="entry name" value="DNA_brk_join_enz"/>
</dbReference>
<proteinExistence type="predicted"/>
<evidence type="ECO:0000313" key="3">
    <source>
        <dbReference type="Proteomes" id="UP001159042"/>
    </source>
</evidence>
<dbReference type="EMBL" id="JANEYG010000439">
    <property type="protein sequence ID" value="KAJ8909704.1"/>
    <property type="molecule type" value="Genomic_DNA"/>
</dbReference>
<sequence length="207" mass="23659">MKIVPFLKKKSVGYRPKQSKVLTREQINLFLKNAEDNQYLLIEEDTRRKWDNNSRYLTIPDTKTDKKRVFTITNVNFKKMYQNMQPFDLNIMGRMLILYKISIRANVASGRLFLKYHNGKYSARVVGVNQIGEIPSTISNSLGLPDSEAYTGHCYRRSSVTLLTNSDEDLLLLKRHGGWKSSTVAEGYGEDSLENKNNVSNLISGNG</sequence>